<organism evidence="9 10">
    <name type="scientific">Pedobacter cryoconitis</name>
    <dbReference type="NCBI Taxonomy" id="188932"/>
    <lineage>
        <taxon>Bacteria</taxon>
        <taxon>Pseudomonadati</taxon>
        <taxon>Bacteroidota</taxon>
        <taxon>Sphingobacteriia</taxon>
        <taxon>Sphingobacteriales</taxon>
        <taxon>Sphingobacteriaceae</taxon>
        <taxon>Pedobacter</taxon>
    </lineage>
</organism>
<sequence length="684" mass="76773">MKLYKFSVVFLFYGVGIFSSANGQAIQLTPDGTDFEPLPQHATIAKAVANMVAGYHYKKTKIDDSLSTKIFDNYLERLDKTRTLFLASDVKELEKYRLKMDDALLSGDLLPAFEVYKIYAKRLNERVDYVLKTLQTAQNLSSADVFDFTREQLPWFSSVSQQQAYWNKKVRYDLILLRANKKTEKEAQDILIRQYQKLEKRLENLKSENAFEQFMNAFIATIDPHSLYLSPKNTDEFNIKMNKSLVGVGLELTLQNEYPTITSVISGGPSEKSNQVVINDRILAIAEGEKGEFENVAGWDLDEVIQKIRGTAGSIIRLRLLPAGATIAARAKEVSLTRDKIVLEDQKVKSEVKTVKQGDREQKIGVITIPNFYFDANAFNKGDKNYASTSLDVRKALESFRNQGVAGVMIDLRNNPGGSMKEGIDLAGLFITYGPVVQLRDAENKVTVHSDTDSSIVYDGPLTVLINRLSASSSEIFAAAMQDYGRAVIIGEQSYGKGTAQNTYALNQVIQQPDKNYGQFNMTFAKFYRIDGSSTQNRGVNPDVSFPSAGMLYVGESTLKNALPYDEIAKASFSPVSQMKGINTLLEKDHEERMQANPEFLALKEGIEKFKEANAKKSLVLDLKKYEAMQGEQERRDLKRINEHRALQGLKPVTSIEGVTKSKVDYIKDESLQVTAELVNNQHK</sequence>
<dbReference type="GO" id="GO:0004252">
    <property type="term" value="F:serine-type endopeptidase activity"/>
    <property type="evidence" value="ECO:0007669"/>
    <property type="project" value="UniProtKB-EC"/>
</dbReference>
<gene>
    <name evidence="9" type="ORF">HDF25_004697</name>
</gene>
<dbReference type="CDD" id="cd06782">
    <property type="entry name" value="cpPDZ_CPP-like"/>
    <property type="match status" value="1"/>
</dbReference>
<dbReference type="GO" id="GO:0006508">
    <property type="term" value="P:proteolysis"/>
    <property type="evidence" value="ECO:0007669"/>
    <property type="project" value="UniProtKB-KW"/>
</dbReference>
<dbReference type="Pfam" id="PF11818">
    <property type="entry name" value="DUF3340"/>
    <property type="match status" value="1"/>
</dbReference>
<feature type="signal peptide" evidence="7">
    <location>
        <begin position="1"/>
        <end position="21"/>
    </location>
</feature>
<dbReference type="InterPro" id="IPR036034">
    <property type="entry name" value="PDZ_sf"/>
</dbReference>
<evidence type="ECO:0000256" key="7">
    <source>
        <dbReference type="SAM" id="SignalP"/>
    </source>
</evidence>
<dbReference type="Gene3D" id="3.30.750.44">
    <property type="match status" value="1"/>
</dbReference>
<name>A0A7X0J7G7_9SPHI</name>
<feature type="domain" description="PDZ" evidence="8">
    <location>
        <begin position="238"/>
        <end position="315"/>
    </location>
</feature>
<comment type="similarity">
    <text evidence="1 5">Belongs to the peptidase S41A family.</text>
</comment>
<dbReference type="Proteomes" id="UP000521017">
    <property type="component" value="Unassembled WGS sequence"/>
</dbReference>
<dbReference type="AlphaFoldDB" id="A0A7X0J7G7"/>
<dbReference type="PROSITE" id="PS50106">
    <property type="entry name" value="PDZ"/>
    <property type="match status" value="1"/>
</dbReference>
<keyword evidence="4 5" id="KW-0720">Serine protease</keyword>
<dbReference type="RefSeq" id="WP_184628764.1">
    <property type="nucleotide sequence ID" value="NZ_JACHCC010000014.1"/>
</dbReference>
<accession>A0A7X0J7G7</accession>
<dbReference type="SUPFAM" id="SSF52096">
    <property type="entry name" value="ClpP/crotonase"/>
    <property type="match status" value="1"/>
</dbReference>
<keyword evidence="6" id="KW-0175">Coiled coil</keyword>
<reference evidence="9 10" key="1">
    <citation type="submission" date="2020-08" db="EMBL/GenBank/DDBJ databases">
        <title>Genomic Encyclopedia of Type Strains, Phase IV (KMG-V): Genome sequencing to study the core and pangenomes of soil and plant-associated prokaryotes.</title>
        <authorList>
            <person name="Whitman W."/>
        </authorList>
    </citation>
    <scope>NUCLEOTIDE SEQUENCE [LARGE SCALE GENOMIC DNA]</scope>
    <source>
        <strain evidence="9 10">M2T3</strain>
    </source>
</reference>
<evidence type="ECO:0000256" key="2">
    <source>
        <dbReference type="ARBA" id="ARBA00022670"/>
    </source>
</evidence>
<dbReference type="Gene3D" id="3.90.226.10">
    <property type="entry name" value="2-enoyl-CoA Hydratase, Chain A, domain 1"/>
    <property type="match status" value="1"/>
</dbReference>
<feature type="coiled-coil region" evidence="6">
    <location>
        <begin position="181"/>
        <end position="215"/>
    </location>
</feature>
<dbReference type="Gene3D" id="2.30.42.10">
    <property type="match status" value="1"/>
</dbReference>
<dbReference type="InterPro" id="IPR004447">
    <property type="entry name" value="Peptidase_S41A"/>
</dbReference>
<keyword evidence="7" id="KW-0732">Signal</keyword>
<dbReference type="FunFam" id="3.90.226.10:FF:000090">
    <property type="entry name" value="Tail-specific protease"/>
    <property type="match status" value="1"/>
</dbReference>
<evidence type="ECO:0000256" key="3">
    <source>
        <dbReference type="ARBA" id="ARBA00022801"/>
    </source>
</evidence>
<dbReference type="NCBIfam" id="TIGR00225">
    <property type="entry name" value="prc"/>
    <property type="match status" value="1"/>
</dbReference>
<dbReference type="Pfam" id="PF03572">
    <property type="entry name" value="Peptidase_S41"/>
    <property type="match status" value="1"/>
</dbReference>
<dbReference type="SMART" id="SM00245">
    <property type="entry name" value="TSPc"/>
    <property type="match status" value="1"/>
</dbReference>
<evidence type="ECO:0000256" key="1">
    <source>
        <dbReference type="ARBA" id="ARBA00009179"/>
    </source>
</evidence>
<dbReference type="PANTHER" id="PTHR32060:SF22">
    <property type="entry name" value="CARBOXYL-TERMINAL-PROCESSING PEPTIDASE 3, CHLOROPLASTIC"/>
    <property type="match status" value="1"/>
</dbReference>
<dbReference type="InterPro" id="IPR040573">
    <property type="entry name" value="TSP_N"/>
</dbReference>
<evidence type="ECO:0000256" key="6">
    <source>
        <dbReference type="SAM" id="Coils"/>
    </source>
</evidence>
<dbReference type="SUPFAM" id="SSF50156">
    <property type="entry name" value="PDZ domain-like"/>
    <property type="match status" value="1"/>
</dbReference>
<evidence type="ECO:0000259" key="8">
    <source>
        <dbReference type="PROSITE" id="PS50106"/>
    </source>
</evidence>
<evidence type="ECO:0000256" key="5">
    <source>
        <dbReference type="RuleBase" id="RU004404"/>
    </source>
</evidence>
<keyword evidence="2 5" id="KW-0645">Protease</keyword>
<dbReference type="EMBL" id="JACHCC010000014">
    <property type="protein sequence ID" value="MBB6502514.1"/>
    <property type="molecule type" value="Genomic_DNA"/>
</dbReference>
<feature type="chain" id="PRO_5031414457" evidence="7">
    <location>
        <begin position="22"/>
        <end position="684"/>
    </location>
</feature>
<evidence type="ECO:0000313" key="9">
    <source>
        <dbReference type="EMBL" id="MBB6502514.1"/>
    </source>
</evidence>
<dbReference type="SMART" id="SM00228">
    <property type="entry name" value="PDZ"/>
    <property type="match status" value="1"/>
</dbReference>
<protein>
    <submittedName>
        <fullName evidence="9">Carboxyl-terminal processing protease</fullName>
        <ecNumber evidence="9">3.4.21.102</ecNumber>
    </submittedName>
</protein>
<dbReference type="EC" id="3.4.21.102" evidence="9"/>
<dbReference type="CDD" id="cd07560">
    <property type="entry name" value="Peptidase_S41_CPP"/>
    <property type="match status" value="1"/>
</dbReference>
<keyword evidence="3 5" id="KW-0378">Hydrolase</keyword>
<dbReference type="GO" id="GO:0007165">
    <property type="term" value="P:signal transduction"/>
    <property type="evidence" value="ECO:0007669"/>
    <property type="project" value="TreeGrafter"/>
</dbReference>
<dbReference type="PANTHER" id="PTHR32060">
    <property type="entry name" value="TAIL-SPECIFIC PROTEASE"/>
    <property type="match status" value="1"/>
</dbReference>
<comment type="caution">
    <text evidence="9">The sequence shown here is derived from an EMBL/GenBank/DDBJ whole genome shotgun (WGS) entry which is preliminary data.</text>
</comment>
<dbReference type="InterPro" id="IPR005151">
    <property type="entry name" value="Tail-specific_protease"/>
</dbReference>
<dbReference type="GO" id="GO:0030288">
    <property type="term" value="C:outer membrane-bounded periplasmic space"/>
    <property type="evidence" value="ECO:0007669"/>
    <property type="project" value="TreeGrafter"/>
</dbReference>
<evidence type="ECO:0000313" key="10">
    <source>
        <dbReference type="Proteomes" id="UP000521017"/>
    </source>
</evidence>
<dbReference type="InterPro" id="IPR020992">
    <property type="entry name" value="Tail_Prtase_C"/>
</dbReference>
<dbReference type="Pfam" id="PF17804">
    <property type="entry name" value="TSP_NTD"/>
    <property type="match status" value="1"/>
</dbReference>
<evidence type="ECO:0000256" key="4">
    <source>
        <dbReference type="ARBA" id="ARBA00022825"/>
    </source>
</evidence>
<dbReference type="InterPro" id="IPR001478">
    <property type="entry name" value="PDZ"/>
</dbReference>
<dbReference type="InterPro" id="IPR029045">
    <property type="entry name" value="ClpP/crotonase-like_dom_sf"/>
</dbReference>
<proteinExistence type="inferred from homology"/>